<dbReference type="Proteomes" id="UP001500909">
    <property type="component" value="Unassembled WGS sequence"/>
</dbReference>
<evidence type="ECO:0000313" key="2">
    <source>
        <dbReference type="EMBL" id="GAA0473784.1"/>
    </source>
</evidence>
<keyword evidence="3" id="KW-1185">Reference proteome</keyword>
<name>A0ABN1ADH7_9ACTN</name>
<feature type="region of interest" description="Disordered" evidence="1">
    <location>
        <begin position="82"/>
        <end position="108"/>
    </location>
</feature>
<gene>
    <name evidence="2" type="ORF">GCM10010361_42650</name>
</gene>
<proteinExistence type="predicted"/>
<dbReference type="EMBL" id="BAAABY010000030">
    <property type="protein sequence ID" value="GAA0473784.1"/>
    <property type="molecule type" value="Genomic_DNA"/>
</dbReference>
<accession>A0ABN1ADH7</accession>
<organism evidence="2 3">
    <name type="scientific">Streptomyces olivaceiscleroticus</name>
    <dbReference type="NCBI Taxonomy" id="68245"/>
    <lineage>
        <taxon>Bacteria</taxon>
        <taxon>Bacillati</taxon>
        <taxon>Actinomycetota</taxon>
        <taxon>Actinomycetes</taxon>
        <taxon>Kitasatosporales</taxon>
        <taxon>Streptomycetaceae</taxon>
        <taxon>Streptomyces</taxon>
    </lineage>
</organism>
<reference evidence="2 3" key="1">
    <citation type="journal article" date="2019" name="Int. J. Syst. Evol. Microbiol.">
        <title>The Global Catalogue of Microorganisms (GCM) 10K type strain sequencing project: providing services to taxonomists for standard genome sequencing and annotation.</title>
        <authorList>
            <consortium name="The Broad Institute Genomics Platform"/>
            <consortium name="The Broad Institute Genome Sequencing Center for Infectious Disease"/>
            <person name="Wu L."/>
            <person name="Ma J."/>
        </authorList>
    </citation>
    <scope>NUCLEOTIDE SEQUENCE [LARGE SCALE GENOMIC DNA]</scope>
    <source>
        <strain evidence="2 3">JCM 4805</strain>
    </source>
</reference>
<sequence>MHWCDQTTEESALPARNVALMTRGHHYPDFGEQIYPERPQLRIRTATLPANHCAQPAKRNATSHGATVPVRLRYAARFRDRAPAHCHDRQPDCFPRLPTTDNRAASRD</sequence>
<feature type="compositionally biased region" description="Basic and acidic residues" evidence="1">
    <location>
        <begin position="82"/>
        <end position="91"/>
    </location>
</feature>
<evidence type="ECO:0000256" key="1">
    <source>
        <dbReference type="SAM" id="MobiDB-lite"/>
    </source>
</evidence>
<protein>
    <submittedName>
        <fullName evidence="2">Uncharacterized protein</fullName>
    </submittedName>
</protein>
<evidence type="ECO:0000313" key="3">
    <source>
        <dbReference type="Proteomes" id="UP001500909"/>
    </source>
</evidence>
<feature type="compositionally biased region" description="Polar residues" evidence="1">
    <location>
        <begin position="99"/>
        <end position="108"/>
    </location>
</feature>
<comment type="caution">
    <text evidence="2">The sequence shown here is derived from an EMBL/GenBank/DDBJ whole genome shotgun (WGS) entry which is preliminary data.</text>
</comment>